<evidence type="ECO:0000313" key="1">
    <source>
        <dbReference type="EMBL" id="KAG9223079.1"/>
    </source>
</evidence>
<proteinExistence type="predicted"/>
<name>A0ACB7IXU1_PLECO</name>
<keyword evidence="2" id="KW-1185">Reference proteome</keyword>
<protein>
    <submittedName>
        <fullName evidence="1">Uncharacterized protein</fullName>
    </submittedName>
</protein>
<organism evidence="1 2">
    <name type="scientific">Pleurotus cornucopiae</name>
    <name type="common">Cornucopia mushroom</name>
    <dbReference type="NCBI Taxonomy" id="5321"/>
    <lineage>
        <taxon>Eukaryota</taxon>
        <taxon>Fungi</taxon>
        <taxon>Dikarya</taxon>
        <taxon>Basidiomycota</taxon>
        <taxon>Agaricomycotina</taxon>
        <taxon>Agaricomycetes</taxon>
        <taxon>Agaricomycetidae</taxon>
        <taxon>Agaricales</taxon>
        <taxon>Pleurotineae</taxon>
        <taxon>Pleurotaceae</taxon>
        <taxon>Pleurotus</taxon>
    </lineage>
</organism>
<dbReference type="Proteomes" id="UP000824881">
    <property type="component" value="Unassembled WGS sequence"/>
</dbReference>
<evidence type="ECO:0000313" key="2">
    <source>
        <dbReference type="Proteomes" id="UP000824881"/>
    </source>
</evidence>
<dbReference type="EMBL" id="WQMT02000005">
    <property type="protein sequence ID" value="KAG9223079.1"/>
    <property type="molecule type" value="Genomic_DNA"/>
</dbReference>
<comment type="caution">
    <text evidence="1">The sequence shown here is derived from an EMBL/GenBank/DDBJ whole genome shotgun (WGS) entry which is preliminary data.</text>
</comment>
<sequence length="295" mass="32386">MSDDEFDEFGGLPDLFDNIDWNTIPELSDAIAAQPSQAIPDVQAESAVGLEGLNQEVGSPDSSQYSCDEIHFDETVLGLLDTLEERGMQGNAVASTSLQQQPAATTGHSVTAAPPPIVPAPIISGHLQPNSCKPEKRAKRSGSPLMYGSPRKKGKHQETFEDSSTETQNNAPSCPVCRTVLSLDVPMLPNITVDNNVQKHIEALQTNGYDDWKPGGVRHADWHARKERWKKGGAICMKQKMEQIRKANSIIYLDVDDNEGDYEVDEDAERFFAAVADLLPAVPAQNSRHSRRRLI</sequence>
<accession>A0ACB7IXU1</accession>
<gene>
    <name evidence="1" type="ORF">CCMSSC00406_0000232</name>
</gene>
<reference evidence="1 2" key="1">
    <citation type="journal article" date="2021" name="Appl. Environ. Microbiol.">
        <title>Genetic linkage and physical mapping for an oyster mushroom Pleurotus cornucopiae and QTL analysis for the trait cap color.</title>
        <authorList>
            <person name="Zhang Y."/>
            <person name="Gao W."/>
            <person name="Sonnenberg A."/>
            <person name="Chen Q."/>
            <person name="Zhang J."/>
            <person name="Huang C."/>
        </authorList>
    </citation>
    <scope>NUCLEOTIDE SEQUENCE [LARGE SCALE GENOMIC DNA]</scope>
    <source>
        <strain evidence="1">CCMSSC00406</strain>
    </source>
</reference>